<sequence>MNETYWDNLLSGKPLRILCVRPDNFGDVLMTTPAFRALKDTCPNCHLTLLTSPVGAAVAGMIPEIDDVLAFDVPWVRQGETAHDPASVVEMAETIRRGRFDAAILFTVQSQNPLPAAMLCYLAGIPRVLGYCRENPYRLITDWIPDPEVLVATRHEVDRQLDLVGAIGCYTDDTRLSLQIPEGAQEKAINLLKETGVSPNRPWLILHPGVSEEKRRYPAECYVKAANRLADIYDYQIILTGSASEWAYVDGICQQIGPDAFNLAGTMDLSTLAALIAEAPVLIANNTGPVHLAAAVGTPVVVLYAKTNPQHTPWQVAGRVLYFDVPEALRSKNVLLQQFPEPAEPVASPEAIVRAVRELAPQPVNVLTKLVSYANRLLNA</sequence>
<evidence type="ECO:0000256" key="2">
    <source>
        <dbReference type="ARBA" id="ARBA00022679"/>
    </source>
</evidence>
<keyword evidence="1" id="KW-0328">Glycosyltransferase</keyword>
<dbReference type="Proteomes" id="UP000283523">
    <property type="component" value="Unassembled WGS sequence"/>
</dbReference>
<dbReference type="PANTHER" id="PTHR30160">
    <property type="entry name" value="TETRAACYLDISACCHARIDE 4'-KINASE-RELATED"/>
    <property type="match status" value="1"/>
</dbReference>
<dbReference type="CDD" id="cd03789">
    <property type="entry name" value="GT9_LPS_heptosyltransferase"/>
    <property type="match status" value="1"/>
</dbReference>
<dbReference type="AlphaFoldDB" id="A0A418LX22"/>
<dbReference type="RefSeq" id="WP_119671517.1">
    <property type="nucleotide sequence ID" value="NZ_QXED01000015.1"/>
</dbReference>
<dbReference type="InterPro" id="IPR002201">
    <property type="entry name" value="Glyco_trans_9"/>
</dbReference>
<name>A0A418LX22_9BACT</name>
<protein>
    <submittedName>
        <fullName evidence="3">Glycosyltransferase family 9 protein</fullName>
    </submittedName>
</protein>
<dbReference type="GO" id="GO:0008713">
    <property type="term" value="F:ADP-heptose-lipopolysaccharide heptosyltransferase activity"/>
    <property type="evidence" value="ECO:0007669"/>
    <property type="project" value="TreeGrafter"/>
</dbReference>
<evidence type="ECO:0000313" key="3">
    <source>
        <dbReference type="EMBL" id="RIV17785.1"/>
    </source>
</evidence>
<dbReference type="Gene3D" id="3.40.50.2000">
    <property type="entry name" value="Glycogen Phosphorylase B"/>
    <property type="match status" value="2"/>
</dbReference>
<keyword evidence="4" id="KW-1185">Reference proteome</keyword>
<dbReference type="GO" id="GO:0009244">
    <property type="term" value="P:lipopolysaccharide core region biosynthetic process"/>
    <property type="evidence" value="ECO:0007669"/>
    <property type="project" value="TreeGrafter"/>
</dbReference>
<dbReference type="SUPFAM" id="SSF53756">
    <property type="entry name" value="UDP-Glycosyltransferase/glycogen phosphorylase"/>
    <property type="match status" value="1"/>
</dbReference>
<accession>A0A418LX22</accession>
<dbReference type="OrthoDB" id="9797795at2"/>
<comment type="caution">
    <text evidence="3">The sequence shown here is derived from an EMBL/GenBank/DDBJ whole genome shotgun (WGS) entry which is preliminary data.</text>
</comment>
<dbReference type="InterPro" id="IPR051199">
    <property type="entry name" value="LPS_LOS_Heptosyltrfase"/>
</dbReference>
<keyword evidence="2 3" id="KW-0808">Transferase</keyword>
<dbReference type="Pfam" id="PF01075">
    <property type="entry name" value="Glyco_transf_9"/>
    <property type="match status" value="1"/>
</dbReference>
<gene>
    <name evidence="3" type="ORF">DYU11_30355</name>
</gene>
<evidence type="ECO:0000256" key="1">
    <source>
        <dbReference type="ARBA" id="ARBA00022676"/>
    </source>
</evidence>
<evidence type="ECO:0000313" key="4">
    <source>
        <dbReference type="Proteomes" id="UP000283523"/>
    </source>
</evidence>
<dbReference type="EMBL" id="QXED01000015">
    <property type="protein sequence ID" value="RIV17785.1"/>
    <property type="molecule type" value="Genomic_DNA"/>
</dbReference>
<organism evidence="3 4">
    <name type="scientific">Fibrisoma montanum</name>
    <dbReference type="NCBI Taxonomy" id="2305895"/>
    <lineage>
        <taxon>Bacteria</taxon>
        <taxon>Pseudomonadati</taxon>
        <taxon>Bacteroidota</taxon>
        <taxon>Cytophagia</taxon>
        <taxon>Cytophagales</taxon>
        <taxon>Spirosomataceae</taxon>
        <taxon>Fibrisoma</taxon>
    </lineage>
</organism>
<dbReference type="PANTHER" id="PTHR30160:SF1">
    <property type="entry name" value="LIPOPOLYSACCHARIDE 1,2-N-ACETYLGLUCOSAMINETRANSFERASE-RELATED"/>
    <property type="match status" value="1"/>
</dbReference>
<proteinExistence type="predicted"/>
<dbReference type="GO" id="GO:0005829">
    <property type="term" value="C:cytosol"/>
    <property type="evidence" value="ECO:0007669"/>
    <property type="project" value="TreeGrafter"/>
</dbReference>
<reference evidence="3 4" key="1">
    <citation type="submission" date="2018-08" db="EMBL/GenBank/DDBJ databases">
        <title>Fibrisoma montanum sp. nov., isolated from Danxia mountain soil.</title>
        <authorList>
            <person name="Huang Y."/>
        </authorList>
    </citation>
    <scope>NUCLEOTIDE SEQUENCE [LARGE SCALE GENOMIC DNA]</scope>
    <source>
        <strain evidence="3 4">HYT19</strain>
    </source>
</reference>